<gene>
    <name evidence="2" type="ORF">Pla111_27420</name>
</gene>
<keyword evidence="1" id="KW-0472">Membrane</keyword>
<dbReference type="RefSeq" id="WP_146574962.1">
    <property type="nucleotide sequence ID" value="NZ_SJPH01000006.1"/>
</dbReference>
<reference evidence="2 3" key="1">
    <citation type="submission" date="2019-02" db="EMBL/GenBank/DDBJ databases">
        <title>Deep-cultivation of Planctomycetes and their phenomic and genomic characterization uncovers novel biology.</title>
        <authorList>
            <person name="Wiegand S."/>
            <person name="Jogler M."/>
            <person name="Boedeker C."/>
            <person name="Pinto D."/>
            <person name="Vollmers J."/>
            <person name="Rivas-Marin E."/>
            <person name="Kohn T."/>
            <person name="Peeters S.H."/>
            <person name="Heuer A."/>
            <person name="Rast P."/>
            <person name="Oberbeckmann S."/>
            <person name="Bunk B."/>
            <person name="Jeske O."/>
            <person name="Meyerdierks A."/>
            <person name="Storesund J.E."/>
            <person name="Kallscheuer N."/>
            <person name="Luecker S."/>
            <person name="Lage O.M."/>
            <person name="Pohl T."/>
            <person name="Merkel B.J."/>
            <person name="Hornburger P."/>
            <person name="Mueller R.-W."/>
            <person name="Bruemmer F."/>
            <person name="Labrenz M."/>
            <person name="Spormann A.M."/>
            <person name="Op Den Camp H."/>
            <person name="Overmann J."/>
            <person name="Amann R."/>
            <person name="Jetten M.S.M."/>
            <person name="Mascher T."/>
            <person name="Medema M.H."/>
            <person name="Devos D.P."/>
            <person name="Kaster A.-K."/>
            <person name="Ovreas L."/>
            <person name="Rohde M."/>
            <person name="Galperin M.Y."/>
            <person name="Jogler C."/>
        </authorList>
    </citation>
    <scope>NUCLEOTIDE SEQUENCE [LARGE SCALE GENOMIC DNA]</scope>
    <source>
        <strain evidence="2 3">Pla111</strain>
    </source>
</reference>
<evidence type="ECO:0000256" key="1">
    <source>
        <dbReference type="SAM" id="Phobius"/>
    </source>
</evidence>
<keyword evidence="1" id="KW-0812">Transmembrane</keyword>
<feature type="transmembrane region" description="Helical" evidence="1">
    <location>
        <begin position="21"/>
        <end position="37"/>
    </location>
</feature>
<comment type="caution">
    <text evidence="2">The sequence shown here is derived from an EMBL/GenBank/DDBJ whole genome shotgun (WGS) entry which is preliminary data.</text>
</comment>
<evidence type="ECO:0000313" key="2">
    <source>
        <dbReference type="EMBL" id="TWT42769.1"/>
    </source>
</evidence>
<keyword evidence="3" id="KW-1185">Reference proteome</keyword>
<keyword evidence="1" id="KW-1133">Transmembrane helix</keyword>
<accession>A0A5C5VYF0</accession>
<protein>
    <submittedName>
        <fullName evidence="2">Uncharacterized protein</fullName>
    </submittedName>
</protein>
<name>A0A5C5VYF0_9BACT</name>
<dbReference type="OrthoDB" id="285341at2"/>
<dbReference type="EMBL" id="SJPH01000006">
    <property type="protein sequence ID" value="TWT42769.1"/>
    <property type="molecule type" value="Genomic_DNA"/>
</dbReference>
<sequence length="237" mass="27238">MHFYDQSTIRAVNNARFYARFKWLGLGALAFGLWSLYDGYVNYPDMKVRSDAIMVIAEDELSRSELLECQDGAHDLNDVYKRVVEKLRDQSDAWARWLAIAEEKSWPVEPPEKAHTDNDIIMQYVMAGLCTLATTYFFGVLISTNGRWIEVDDNELITSGGLSFPLAAVTQIDKRKWIDKGIAYVAYNDNDRQRRFVLDNYKYLREETDAILYRMEQVAGADKIINGSAEVHPDAEK</sequence>
<organism evidence="2 3">
    <name type="scientific">Botrimarina hoheduenensis</name>
    <dbReference type="NCBI Taxonomy" id="2528000"/>
    <lineage>
        <taxon>Bacteria</taxon>
        <taxon>Pseudomonadati</taxon>
        <taxon>Planctomycetota</taxon>
        <taxon>Planctomycetia</taxon>
        <taxon>Pirellulales</taxon>
        <taxon>Lacipirellulaceae</taxon>
        <taxon>Botrimarina</taxon>
    </lineage>
</organism>
<dbReference type="AlphaFoldDB" id="A0A5C5VYF0"/>
<feature type="transmembrane region" description="Helical" evidence="1">
    <location>
        <begin position="121"/>
        <end position="142"/>
    </location>
</feature>
<dbReference type="Proteomes" id="UP000318995">
    <property type="component" value="Unassembled WGS sequence"/>
</dbReference>
<evidence type="ECO:0000313" key="3">
    <source>
        <dbReference type="Proteomes" id="UP000318995"/>
    </source>
</evidence>
<proteinExistence type="predicted"/>